<proteinExistence type="predicted"/>
<evidence type="ECO:0000313" key="1">
    <source>
        <dbReference type="EMBL" id="MRW88839.1"/>
    </source>
</evidence>
<dbReference type="Proteomes" id="UP000433309">
    <property type="component" value="Unassembled WGS sequence"/>
</dbReference>
<comment type="caution">
    <text evidence="1">The sequence shown here is derived from an EMBL/GenBank/DDBJ whole genome shotgun (WGS) entry which is preliminary data.</text>
</comment>
<dbReference type="EMBL" id="WKJK01000001">
    <property type="protein sequence ID" value="MRW88839.1"/>
    <property type="molecule type" value="Genomic_DNA"/>
</dbReference>
<dbReference type="AlphaFoldDB" id="A0A6I2KXU8"/>
<accession>A0A6I2KXU8</accession>
<keyword evidence="2" id="KW-1185">Reference proteome</keyword>
<gene>
    <name evidence="1" type="ORF">GJ699_02450</name>
</gene>
<name>A0A6I2KXU8_9BURK</name>
<reference evidence="1 2" key="1">
    <citation type="submission" date="2019-11" db="EMBL/GenBank/DDBJ databases">
        <title>Novel species isolated from a subtropical stream in China.</title>
        <authorList>
            <person name="Lu H."/>
        </authorList>
    </citation>
    <scope>NUCLEOTIDE SEQUENCE [LARGE SCALE GENOMIC DNA]</scope>
    <source>
        <strain evidence="1 2">FT80W</strain>
    </source>
</reference>
<dbReference type="RefSeq" id="WP_154372733.1">
    <property type="nucleotide sequence ID" value="NZ_WKJK01000001.1"/>
</dbReference>
<organism evidence="1 2">
    <name type="scientific">Duganella guangzhouensis</name>
    <dbReference type="NCBI Taxonomy" id="2666084"/>
    <lineage>
        <taxon>Bacteria</taxon>
        <taxon>Pseudomonadati</taxon>
        <taxon>Pseudomonadota</taxon>
        <taxon>Betaproteobacteria</taxon>
        <taxon>Burkholderiales</taxon>
        <taxon>Oxalobacteraceae</taxon>
        <taxon>Telluria group</taxon>
        <taxon>Duganella</taxon>
    </lineage>
</organism>
<evidence type="ECO:0000313" key="2">
    <source>
        <dbReference type="Proteomes" id="UP000433309"/>
    </source>
</evidence>
<protein>
    <submittedName>
        <fullName evidence="1">Uncharacterized protein</fullName>
    </submittedName>
</protein>
<sequence>MNDHVSYVAYNITPPDGLQNQGVINVEAYAAAALSHFHRTDRPITDQPALRFRLNEIERDGSLRLYPVL</sequence>